<dbReference type="RefSeq" id="WP_160224312.1">
    <property type="nucleotide sequence ID" value="NZ_CP029149.1"/>
</dbReference>
<dbReference type="Gene3D" id="1.10.3680.10">
    <property type="entry name" value="TerB-like"/>
    <property type="match status" value="1"/>
</dbReference>
<evidence type="ECO:0000313" key="2">
    <source>
        <dbReference type="Proteomes" id="UP000464318"/>
    </source>
</evidence>
<gene>
    <name evidence="1" type="ORF">DBX24_06150</name>
</gene>
<dbReference type="CDD" id="cd07177">
    <property type="entry name" value="terB_like"/>
    <property type="match status" value="1"/>
</dbReference>
<dbReference type="AlphaFoldDB" id="A0A6P1QXP1"/>
<dbReference type="EMBL" id="CP029149">
    <property type="protein sequence ID" value="QHN65494.1"/>
    <property type="molecule type" value="Genomic_DNA"/>
</dbReference>
<accession>A0A6P1QXP1</accession>
<dbReference type="InterPro" id="IPR029024">
    <property type="entry name" value="TerB-like"/>
</dbReference>
<keyword evidence="2" id="KW-1185">Reference proteome</keyword>
<dbReference type="OrthoDB" id="667012at2"/>
<dbReference type="KEGG" id="bcad:DBX24_06150"/>
<name>A0A6P1QXP1_9FLAO</name>
<reference evidence="1 2" key="1">
    <citation type="submission" date="2018-04" db="EMBL/GenBank/DDBJ databases">
        <title>Characteristic and Complete Genome Sequencing of A Novel Member of Infective Endocarditis Causative Bacteria: Bergeyella cardium QL-PH.</title>
        <authorList>
            <person name="Pan H."/>
            <person name="Sun E."/>
            <person name="Zhang Y."/>
        </authorList>
    </citation>
    <scope>NUCLEOTIDE SEQUENCE [LARGE SCALE GENOMIC DNA]</scope>
    <source>
        <strain evidence="1 2">HPQL</strain>
    </source>
</reference>
<organism evidence="1 2">
    <name type="scientific">Bergeyella cardium</name>
    <dbReference type="NCBI Taxonomy" id="1585976"/>
    <lineage>
        <taxon>Bacteria</taxon>
        <taxon>Pseudomonadati</taxon>
        <taxon>Bacteroidota</taxon>
        <taxon>Flavobacteriia</taxon>
        <taxon>Flavobacteriales</taxon>
        <taxon>Weeksellaceae</taxon>
        <taxon>Bergeyella</taxon>
    </lineage>
</organism>
<dbReference type="SUPFAM" id="SSF158682">
    <property type="entry name" value="TerB-like"/>
    <property type="match status" value="1"/>
</dbReference>
<dbReference type="Proteomes" id="UP000464318">
    <property type="component" value="Chromosome"/>
</dbReference>
<evidence type="ECO:0000313" key="1">
    <source>
        <dbReference type="EMBL" id="QHN65494.1"/>
    </source>
</evidence>
<protein>
    <submittedName>
        <fullName evidence="1">TerB family tellurite resistance protein</fullName>
    </submittedName>
</protein>
<sequence length="117" mass="14199">MLQKSNKSIAGYHLLMILSAVDHHFSPEEGLKIREYLEEEFPFRINLDNELDIIARLQPEEWKDHFEFHSHCFYDDSTEEERLKFADFAKTLIKADNEVTDREHKFYKLMKHIWKLE</sequence>
<proteinExistence type="predicted"/>